<dbReference type="PANTHER" id="PTHR43194:SF5">
    <property type="entry name" value="PIMELOYL-[ACYL-CARRIER PROTEIN] METHYL ESTER ESTERASE"/>
    <property type="match status" value="1"/>
</dbReference>
<evidence type="ECO:0000313" key="4">
    <source>
        <dbReference type="Proteomes" id="UP000029072"/>
    </source>
</evidence>
<dbReference type="Gene3D" id="3.40.50.1820">
    <property type="entry name" value="alpha/beta hydrolase"/>
    <property type="match status" value="1"/>
</dbReference>
<dbReference type="EMBL" id="JGYS01000007">
    <property type="protein sequence ID" value="KFI54709.1"/>
    <property type="molecule type" value="Genomic_DNA"/>
</dbReference>
<dbReference type="Pfam" id="PF12697">
    <property type="entry name" value="Abhydrolase_6"/>
    <property type="match status" value="1"/>
</dbReference>
<dbReference type="AlphaFoldDB" id="A0A087A7F9"/>
<comment type="caution">
    <text evidence="3">The sequence shown here is derived from an EMBL/GenBank/DDBJ whole genome shotgun (WGS) entry which is preliminary data.</text>
</comment>
<dbReference type="PRINTS" id="PR00412">
    <property type="entry name" value="EPOXHYDRLASE"/>
</dbReference>
<gene>
    <name evidence="3" type="ORF">BCAL_0971</name>
</gene>
<dbReference type="PANTHER" id="PTHR43194">
    <property type="entry name" value="HYDROLASE ALPHA/BETA FOLD FAMILY"/>
    <property type="match status" value="1"/>
</dbReference>
<feature type="region of interest" description="Disordered" evidence="1">
    <location>
        <begin position="52"/>
        <end position="80"/>
    </location>
</feature>
<feature type="domain" description="AB hydrolase-1" evidence="2">
    <location>
        <begin position="18"/>
        <end position="271"/>
    </location>
</feature>
<evidence type="ECO:0000259" key="2">
    <source>
        <dbReference type="Pfam" id="PF12697"/>
    </source>
</evidence>
<dbReference type="OrthoDB" id="495620at2"/>
<proteinExistence type="predicted"/>
<evidence type="ECO:0000256" key="1">
    <source>
        <dbReference type="SAM" id="MobiDB-lite"/>
    </source>
</evidence>
<dbReference type="InterPro" id="IPR000639">
    <property type="entry name" value="Epox_hydrolase-like"/>
</dbReference>
<sequence>MTFTIHNRILREGEGTPLVLVNAYPVDGRMWIECAKRIAALADEQGLEPFPIWAPDMPGSGESPAPSDKESGRRAENGSYPDALDRMAESYVDLIRAAGYDRAVWAGLSMGGYLVTDLYRLHPEAVAAIALCDTMASSDGVGGEPRLKTSDACESTNSVEPVMHFAKPAEGDSTVKKSQPFIDQMTAWINDQNPAGLAWRQRMTYGRTDLAGVPETMDVPVAVVSGELDPTSNPSVMGPLAERIGANAVFTPIPDCGHFSAVEHPDTVARALVDLVRRAAGKRA</sequence>
<dbReference type="InterPro" id="IPR050228">
    <property type="entry name" value="Carboxylesterase_BioH"/>
</dbReference>
<keyword evidence="3" id="KW-0378">Hydrolase</keyword>
<name>A0A087A7F9_9BIFI</name>
<dbReference type="SUPFAM" id="SSF53474">
    <property type="entry name" value="alpha/beta-Hydrolases"/>
    <property type="match status" value="1"/>
</dbReference>
<dbReference type="eggNOG" id="COG2267">
    <property type="taxonomic scope" value="Bacteria"/>
</dbReference>
<feature type="compositionally biased region" description="Basic and acidic residues" evidence="1">
    <location>
        <begin position="67"/>
        <end position="76"/>
    </location>
</feature>
<organism evidence="3 4">
    <name type="scientific">Bifidobacterium callitrichos DSM 23973</name>
    <dbReference type="NCBI Taxonomy" id="1437609"/>
    <lineage>
        <taxon>Bacteria</taxon>
        <taxon>Bacillati</taxon>
        <taxon>Actinomycetota</taxon>
        <taxon>Actinomycetes</taxon>
        <taxon>Bifidobacteriales</taxon>
        <taxon>Bifidobacteriaceae</taxon>
        <taxon>Bifidobacterium</taxon>
    </lineage>
</organism>
<dbReference type="GO" id="GO:0016787">
    <property type="term" value="F:hydrolase activity"/>
    <property type="evidence" value="ECO:0007669"/>
    <property type="project" value="UniProtKB-KW"/>
</dbReference>
<dbReference type="InterPro" id="IPR000073">
    <property type="entry name" value="AB_hydrolase_1"/>
</dbReference>
<reference evidence="3 4" key="1">
    <citation type="submission" date="2014-03" db="EMBL/GenBank/DDBJ databases">
        <title>Genomics of Bifidobacteria.</title>
        <authorList>
            <person name="Ventura M."/>
            <person name="Milani C."/>
            <person name="Lugli G.A."/>
        </authorList>
    </citation>
    <scope>NUCLEOTIDE SEQUENCE [LARGE SCALE GENOMIC DNA]</scope>
    <source>
        <strain evidence="3 4">DSM 23973</strain>
    </source>
</reference>
<accession>A0A087A7F9</accession>
<dbReference type="STRING" id="1437609.BCAL_0971"/>
<dbReference type="RefSeq" id="WP_043165093.1">
    <property type="nucleotide sequence ID" value="NZ_JDUV01000005.1"/>
</dbReference>
<protein>
    <submittedName>
        <fullName evidence="3">Alpha/beta hydrolase</fullName>
    </submittedName>
</protein>
<dbReference type="InterPro" id="IPR029058">
    <property type="entry name" value="AB_hydrolase_fold"/>
</dbReference>
<dbReference type="Proteomes" id="UP000029072">
    <property type="component" value="Unassembled WGS sequence"/>
</dbReference>
<evidence type="ECO:0000313" key="3">
    <source>
        <dbReference type="EMBL" id="KFI54709.1"/>
    </source>
</evidence>